<evidence type="ECO:0000313" key="3">
    <source>
        <dbReference type="Proteomes" id="UP000224634"/>
    </source>
</evidence>
<dbReference type="AlphaFoldDB" id="A0A2B7WG09"/>
<sequence length="361" mass="40023">MTTSIHPSPPSLSENQGGSSFSTGAPPPPVSQTAYTIAGISVLVYGLQELEPGIQEVTCLWLFHGRTRSRECMQPVAAYCIHDWNSRKKTQDANAAASRKLKRGLIAVSFDQRNHGGRIVDPLANEAWMQGNKSHAQDMFSIYHGTTIDTSLLLDHLPTYIFPNDDIAITQDLALGVSLGGHVTWLLLMHEPRISAAVVVIGCPDYIRLMTDRARRSKRPSYTNHTPPGSEFLGSDDFPKSLIKVVEKWDSARLLMRPNGIDDELLPPSPAVQKEIIPLLERRLQNKSALVLSGAVDQDVPYATSEPFLKFLKQATNKENGWWKDGNCEVRDFVFEGVGHNFSKEMVRMSVDFVSEVIGKA</sequence>
<dbReference type="PANTHER" id="PTHR47381">
    <property type="entry name" value="ALPHA/BETA-HYDROLASES SUPERFAMILY PROTEIN"/>
    <property type="match status" value="1"/>
</dbReference>
<evidence type="ECO:0000256" key="1">
    <source>
        <dbReference type="SAM" id="MobiDB-lite"/>
    </source>
</evidence>
<keyword evidence="3" id="KW-1185">Reference proteome</keyword>
<evidence type="ECO:0008006" key="4">
    <source>
        <dbReference type="Google" id="ProtNLM"/>
    </source>
</evidence>
<dbReference type="OrthoDB" id="2152248at2759"/>
<feature type="region of interest" description="Disordered" evidence="1">
    <location>
        <begin position="1"/>
        <end position="28"/>
    </location>
</feature>
<dbReference type="PANTHER" id="PTHR47381:SF3">
    <property type="entry name" value="ALPHA_BETA-HYDROLASES SUPERFAMILY PROTEIN"/>
    <property type="match status" value="1"/>
</dbReference>
<dbReference type="SUPFAM" id="SSF53474">
    <property type="entry name" value="alpha/beta-Hydrolases"/>
    <property type="match status" value="1"/>
</dbReference>
<dbReference type="Gene3D" id="3.40.50.1820">
    <property type="entry name" value="alpha/beta hydrolase"/>
    <property type="match status" value="1"/>
</dbReference>
<dbReference type="Proteomes" id="UP000224634">
    <property type="component" value="Unassembled WGS sequence"/>
</dbReference>
<comment type="caution">
    <text evidence="2">The sequence shown here is derived from an EMBL/GenBank/DDBJ whole genome shotgun (WGS) entry which is preliminary data.</text>
</comment>
<accession>A0A2B7WG09</accession>
<name>A0A2B7WG09_POLH7</name>
<dbReference type="STRING" id="1447883.A0A2B7WG09"/>
<dbReference type="EMBL" id="PDNA01000437">
    <property type="protein sequence ID" value="PGG95461.1"/>
    <property type="molecule type" value="Genomic_DNA"/>
</dbReference>
<protein>
    <recommendedName>
        <fullName evidence="4">AB hydrolase-1 domain-containing protein</fullName>
    </recommendedName>
</protein>
<dbReference type="InterPro" id="IPR029058">
    <property type="entry name" value="AB_hydrolase_fold"/>
</dbReference>
<organism evidence="2 3">
    <name type="scientific">Polytolypa hystricis (strain UAMH7299)</name>
    <dbReference type="NCBI Taxonomy" id="1447883"/>
    <lineage>
        <taxon>Eukaryota</taxon>
        <taxon>Fungi</taxon>
        <taxon>Dikarya</taxon>
        <taxon>Ascomycota</taxon>
        <taxon>Pezizomycotina</taxon>
        <taxon>Eurotiomycetes</taxon>
        <taxon>Eurotiomycetidae</taxon>
        <taxon>Onygenales</taxon>
        <taxon>Onygenales incertae sedis</taxon>
        <taxon>Polytolypa</taxon>
    </lineage>
</organism>
<reference evidence="2 3" key="1">
    <citation type="submission" date="2017-10" db="EMBL/GenBank/DDBJ databases">
        <title>Comparative genomics in systemic dimorphic fungi from Ajellomycetaceae.</title>
        <authorList>
            <person name="Munoz J.F."/>
            <person name="Mcewen J.G."/>
            <person name="Clay O.K."/>
            <person name="Cuomo C.A."/>
        </authorList>
    </citation>
    <scope>NUCLEOTIDE SEQUENCE [LARGE SCALE GENOMIC DNA]</scope>
    <source>
        <strain evidence="2 3">UAMH7299</strain>
    </source>
</reference>
<feature type="compositionally biased region" description="Polar residues" evidence="1">
    <location>
        <begin position="1"/>
        <end position="23"/>
    </location>
</feature>
<proteinExistence type="predicted"/>
<evidence type="ECO:0000313" key="2">
    <source>
        <dbReference type="EMBL" id="PGG95461.1"/>
    </source>
</evidence>
<gene>
    <name evidence="2" type="ORF">AJ80_09957</name>
</gene>